<name>A0ABP9N1W9_9GAMM</name>
<organism evidence="1 2">
    <name type="scientific">Orbus sasakiae</name>
    <dbReference type="NCBI Taxonomy" id="1078475"/>
    <lineage>
        <taxon>Bacteria</taxon>
        <taxon>Pseudomonadati</taxon>
        <taxon>Pseudomonadota</taxon>
        <taxon>Gammaproteobacteria</taxon>
        <taxon>Orbales</taxon>
        <taxon>Orbaceae</taxon>
        <taxon>Orbus</taxon>
    </lineage>
</organism>
<accession>A0ABP9N1W9</accession>
<dbReference type="Proteomes" id="UP001500171">
    <property type="component" value="Unassembled WGS sequence"/>
</dbReference>
<keyword evidence="2" id="KW-1185">Reference proteome</keyword>
<sequence>MLSGCGFSFAKPTKYVEPVKDITELHDVCVYKNIETFMTYNEAEKIITTKLDDLKISYELKNKEDLKNCQYLLAYNIRRDVGIPTYLSIMEVTLSNEKNVLGSIQYYYSLSGLSVSAESMKSTDKIILSLLNEMFVQQ</sequence>
<proteinExistence type="predicted"/>
<evidence type="ECO:0000313" key="2">
    <source>
        <dbReference type="Proteomes" id="UP001500171"/>
    </source>
</evidence>
<evidence type="ECO:0000313" key="1">
    <source>
        <dbReference type="EMBL" id="GAA5107310.1"/>
    </source>
</evidence>
<reference evidence="2" key="1">
    <citation type="journal article" date="2019" name="Int. J. Syst. Evol. Microbiol.">
        <title>The Global Catalogue of Microorganisms (GCM) 10K type strain sequencing project: providing services to taxonomists for standard genome sequencing and annotation.</title>
        <authorList>
            <consortium name="The Broad Institute Genomics Platform"/>
            <consortium name="The Broad Institute Genome Sequencing Center for Infectious Disease"/>
            <person name="Wu L."/>
            <person name="Ma J."/>
        </authorList>
    </citation>
    <scope>NUCLEOTIDE SEQUENCE [LARGE SCALE GENOMIC DNA]</scope>
    <source>
        <strain evidence="2">JCM 18050</strain>
    </source>
</reference>
<protein>
    <submittedName>
        <fullName evidence="1">Uncharacterized protein</fullName>
    </submittedName>
</protein>
<dbReference type="EMBL" id="BAABHY010000001">
    <property type="protein sequence ID" value="GAA5107310.1"/>
    <property type="molecule type" value="Genomic_DNA"/>
</dbReference>
<comment type="caution">
    <text evidence="1">The sequence shown here is derived from an EMBL/GenBank/DDBJ whole genome shotgun (WGS) entry which is preliminary data.</text>
</comment>
<gene>
    <name evidence="1" type="ORF">GCM10023211_08330</name>
</gene>